<name>A0A5B7HSF6_PORTR</name>
<proteinExistence type="predicted"/>
<dbReference type="Proteomes" id="UP000324222">
    <property type="component" value="Unassembled WGS sequence"/>
</dbReference>
<accession>A0A5B7HSF6</accession>
<sequence>MKINGFSDEYLDRIEPNGNIPDKDCGKCGVQGS</sequence>
<comment type="caution">
    <text evidence="1">The sequence shown here is derived from an EMBL/GenBank/DDBJ whole genome shotgun (WGS) entry which is preliminary data.</text>
</comment>
<evidence type="ECO:0000313" key="2">
    <source>
        <dbReference type="Proteomes" id="UP000324222"/>
    </source>
</evidence>
<dbReference type="EMBL" id="VSRR010032824">
    <property type="protein sequence ID" value="MPC71404.1"/>
    <property type="molecule type" value="Genomic_DNA"/>
</dbReference>
<organism evidence="1 2">
    <name type="scientific">Portunus trituberculatus</name>
    <name type="common">Swimming crab</name>
    <name type="synonym">Neptunus trituberculatus</name>
    <dbReference type="NCBI Taxonomy" id="210409"/>
    <lineage>
        <taxon>Eukaryota</taxon>
        <taxon>Metazoa</taxon>
        <taxon>Ecdysozoa</taxon>
        <taxon>Arthropoda</taxon>
        <taxon>Crustacea</taxon>
        <taxon>Multicrustacea</taxon>
        <taxon>Malacostraca</taxon>
        <taxon>Eumalacostraca</taxon>
        <taxon>Eucarida</taxon>
        <taxon>Decapoda</taxon>
        <taxon>Pleocyemata</taxon>
        <taxon>Brachyura</taxon>
        <taxon>Eubrachyura</taxon>
        <taxon>Portunoidea</taxon>
        <taxon>Portunidae</taxon>
        <taxon>Portuninae</taxon>
        <taxon>Portunus</taxon>
    </lineage>
</organism>
<reference evidence="1 2" key="1">
    <citation type="submission" date="2019-05" db="EMBL/GenBank/DDBJ databases">
        <title>Another draft genome of Portunus trituberculatus and its Hox gene families provides insights of decapod evolution.</title>
        <authorList>
            <person name="Jeong J.-H."/>
            <person name="Song I."/>
            <person name="Kim S."/>
            <person name="Choi T."/>
            <person name="Kim D."/>
            <person name="Ryu S."/>
            <person name="Kim W."/>
        </authorList>
    </citation>
    <scope>NUCLEOTIDE SEQUENCE [LARGE SCALE GENOMIC DNA]</scope>
    <source>
        <tissue evidence="1">Muscle</tissue>
    </source>
</reference>
<dbReference type="AlphaFoldDB" id="A0A5B7HSF6"/>
<gene>
    <name evidence="1" type="ORF">E2C01_065683</name>
</gene>
<protein>
    <submittedName>
        <fullName evidence="1">Uncharacterized protein</fullName>
    </submittedName>
</protein>
<keyword evidence="2" id="KW-1185">Reference proteome</keyword>
<evidence type="ECO:0000313" key="1">
    <source>
        <dbReference type="EMBL" id="MPC71404.1"/>
    </source>
</evidence>